<dbReference type="Proteomes" id="UP000663879">
    <property type="component" value="Unassembled WGS sequence"/>
</dbReference>
<organism evidence="1 2">
    <name type="scientific">Brachionus calyciflorus</name>
    <dbReference type="NCBI Taxonomy" id="104777"/>
    <lineage>
        <taxon>Eukaryota</taxon>
        <taxon>Metazoa</taxon>
        <taxon>Spiralia</taxon>
        <taxon>Gnathifera</taxon>
        <taxon>Rotifera</taxon>
        <taxon>Eurotatoria</taxon>
        <taxon>Monogononta</taxon>
        <taxon>Pseudotrocha</taxon>
        <taxon>Ploima</taxon>
        <taxon>Brachionidae</taxon>
        <taxon>Brachionus</taxon>
    </lineage>
</organism>
<name>A0A813YPD3_9BILA</name>
<keyword evidence="2" id="KW-1185">Reference proteome</keyword>
<evidence type="ECO:0000313" key="1">
    <source>
        <dbReference type="EMBL" id="CAF0887236.1"/>
    </source>
</evidence>
<accession>A0A813YPD3</accession>
<gene>
    <name evidence="1" type="ORF">OXX778_LOCUS10722</name>
</gene>
<reference evidence="1" key="1">
    <citation type="submission" date="2021-02" db="EMBL/GenBank/DDBJ databases">
        <authorList>
            <person name="Nowell W R."/>
        </authorList>
    </citation>
    <scope>NUCLEOTIDE SEQUENCE</scope>
    <source>
        <strain evidence="1">Ploen Becks lab</strain>
    </source>
</reference>
<protein>
    <submittedName>
        <fullName evidence="1">Uncharacterized protein</fullName>
    </submittedName>
</protein>
<sequence length="27" mass="3196">MVSMVLKPYRGKPNLNLTLRVLVKRLR</sequence>
<dbReference type="AlphaFoldDB" id="A0A813YPD3"/>
<evidence type="ECO:0000313" key="2">
    <source>
        <dbReference type="Proteomes" id="UP000663879"/>
    </source>
</evidence>
<proteinExistence type="predicted"/>
<dbReference type="EMBL" id="CAJNOC010001734">
    <property type="protein sequence ID" value="CAF0887236.1"/>
    <property type="molecule type" value="Genomic_DNA"/>
</dbReference>
<feature type="non-terminal residue" evidence="1">
    <location>
        <position position="27"/>
    </location>
</feature>
<comment type="caution">
    <text evidence="1">The sequence shown here is derived from an EMBL/GenBank/DDBJ whole genome shotgun (WGS) entry which is preliminary data.</text>
</comment>